<dbReference type="STRING" id="638302.HMPREF0908_0155"/>
<keyword evidence="2" id="KW-1185">Reference proteome</keyword>
<evidence type="ECO:0000313" key="2">
    <source>
        <dbReference type="Proteomes" id="UP000005309"/>
    </source>
</evidence>
<gene>
    <name evidence="1" type="ORF">HMPREF0908_0155</name>
</gene>
<dbReference type="AlphaFoldDB" id="C4V0P4"/>
<accession>C4V0P4</accession>
<reference evidence="1 2" key="1">
    <citation type="submission" date="2009-04" db="EMBL/GenBank/DDBJ databases">
        <authorList>
            <person name="Qin X."/>
            <person name="Bachman B."/>
            <person name="Battles P."/>
            <person name="Bell A."/>
            <person name="Bess C."/>
            <person name="Bickham C."/>
            <person name="Chaboub L."/>
            <person name="Chen D."/>
            <person name="Coyle M."/>
            <person name="Deiros D.R."/>
            <person name="Dinh H."/>
            <person name="Forbes L."/>
            <person name="Fowler G."/>
            <person name="Francisco L."/>
            <person name="Fu Q."/>
            <person name="Gubbala S."/>
            <person name="Hale W."/>
            <person name="Han Y."/>
            <person name="Hemphill L."/>
            <person name="Highlander S.K."/>
            <person name="Hirani K."/>
            <person name="Hogues M."/>
            <person name="Jackson L."/>
            <person name="Jakkamsetti A."/>
            <person name="Javaid M."/>
            <person name="Jiang H."/>
            <person name="Korchina V."/>
            <person name="Kovar C."/>
            <person name="Lara F."/>
            <person name="Lee S."/>
            <person name="Mata R."/>
            <person name="Mathew T."/>
            <person name="Moen C."/>
            <person name="Morales K."/>
            <person name="Munidasa M."/>
            <person name="Nazareth L."/>
            <person name="Ngo R."/>
            <person name="Nguyen L."/>
            <person name="Okwuonu G."/>
            <person name="Ongeri F."/>
            <person name="Patil S."/>
            <person name="Petrosino J."/>
            <person name="Pham C."/>
            <person name="Pham P."/>
            <person name="Pu L.-L."/>
            <person name="Puazo M."/>
            <person name="Raj R."/>
            <person name="Reid J."/>
            <person name="Rouhana J."/>
            <person name="Saada N."/>
            <person name="Shang Y."/>
            <person name="Simmons D."/>
            <person name="Thornton R."/>
            <person name="Warren J."/>
            <person name="Weissenberger G."/>
            <person name="Zhang J."/>
            <person name="Zhang L."/>
            <person name="Zhou C."/>
            <person name="Zhu D."/>
            <person name="Muzny D."/>
            <person name="Worley K."/>
            <person name="Gibbs R."/>
        </authorList>
    </citation>
    <scope>NUCLEOTIDE SEQUENCE [LARGE SCALE GENOMIC DNA]</scope>
    <source>
        <strain evidence="1 2">ATCC 43531</strain>
    </source>
</reference>
<evidence type="ECO:0000313" key="1">
    <source>
        <dbReference type="EMBL" id="EEQ49573.1"/>
    </source>
</evidence>
<proteinExistence type="predicted"/>
<protein>
    <submittedName>
        <fullName evidence="1">Uncharacterized protein</fullName>
    </submittedName>
</protein>
<dbReference type="HOGENOM" id="CLU_3239493_0_0_9"/>
<name>C4V0P4_9FIRM</name>
<comment type="caution">
    <text evidence="1">The sequence shown here is derived from an EMBL/GenBank/DDBJ whole genome shotgun (WGS) entry which is preliminary data.</text>
</comment>
<organism evidence="1 2">
    <name type="scientific">Selenomonas flueggei ATCC 43531</name>
    <dbReference type="NCBI Taxonomy" id="638302"/>
    <lineage>
        <taxon>Bacteria</taxon>
        <taxon>Bacillati</taxon>
        <taxon>Bacillota</taxon>
        <taxon>Negativicutes</taxon>
        <taxon>Selenomonadales</taxon>
        <taxon>Selenomonadaceae</taxon>
        <taxon>Selenomonas</taxon>
    </lineage>
</organism>
<sequence>MISTIIFDFLIFVKYNLYHIISLSAKKLVVIFAPSTKCQRFGQ</sequence>
<dbReference type="Proteomes" id="UP000005309">
    <property type="component" value="Unassembled WGS sequence"/>
</dbReference>
<dbReference type="EMBL" id="ACLA01000002">
    <property type="protein sequence ID" value="EEQ49573.1"/>
    <property type="molecule type" value="Genomic_DNA"/>
</dbReference>